<dbReference type="GO" id="GO:0005829">
    <property type="term" value="C:cytosol"/>
    <property type="evidence" value="ECO:0007669"/>
    <property type="project" value="TreeGrafter"/>
</dbReference>
<evidence type="ECO:0000256" key="1">
    <source>
        <dbReference type="ARBA" id="ARBA00003041"/>
    </source>
</evidence>
<organism evidence="8 9">
    <name type="scientific">Thermanaerosceptrum fracticalcis</name>
    <dbReference type="NCBI Taxonomy" id="1712410"/>
    <lineage>
        <taxon>Bacteria</taxon>
        <taxon>Bacillati</taxon>
        <taxon>Bacillota</taxon>
        <taxon>Clostridia</taxon>
        <taxon>Eubacteriales</taxon>
        <taxon>Peptococcaceae</taxon>
        <taxon>Thermanaerosceptrum</taxon>
    </lineage>
</organism>
<comment type="similarity">
    <text evidence="2">Belongs to the FliH family.</text>
</comment>
<dbReference type="Pfam" id="PF02108">
    <property type="entry name" value="FliH"/>
    <property type="match status" value="1"/>
</dbReference>
<dbReference type="KEGG" id="tfr:BR63_05260"/>
<dbReference type="AlphaFoldDB" id="A0A7G6E118"/>
<gene>
    <name evidence="8" type="ORF">BR63_05260</name>
</gene>
<keyword evidence="6" id="KW-1006">Bacterial flagellum protein export</keyword>
<dbReference type="EMBL" id="CP045798">
    <property type="protein sequence ID" value="QNB45772.1"/>
    <property type="molecule type" value="Genomic_DNA"/>
</dbReference>
<keyword evidence="5" id="KW-0653">Protein transport</keyword>
<comment type="function">
    <text evidence="1">Needed for flagellar regrowth and assembly.</text>
</comment>
<keyword evidence="9" id="KW-1185">Reference proteome</keyword>
<keyword evidence="3" id="KW-0813">Transport</keyword>
<evidence type="ECO:0000256" key="3">
    <source>
        <dbReference type="ARBA" id="ARBA00022448"/>
    </source>
</evidence>
<protein>
    <recommendedName>
        <fullName evidence="7">Flagellar assembly protein FliH/Type III secretion system HrpE domain-containing protein</fullName>
    </recommendedName>
</protein>
<proteinExistence type="inferred from homology"/>
<dbReference type="PANTHER" id="PTHR34982">
    <property type="entry name" value="YOP PROTEINS TRANSLOCATION PROTEIN L"/>
    <property type="match status" value="1"/>
</dbReference>
<name>A0A7G6E118_THEFR</name>
<dbReference type="RefSeq" id="WP_051965357.1">
    <property type="nucleotide sequence ID" value="NZ_CP045798.1"/>
</dbReference>
<dbReference type="PANTHER" id="PTHR34982:SF1">
    <property type="entry name" value="FLAGELLAR ASSEMBLY PROTEIN FLIH"/>
    <property type="match status" value="1"/>
</dbReference>
<dbReference type="InterPro" id="IPR051472">
    <property type="entry name" value="T3SS_Stator/FliH"/>
</dbReference>
<evidence type="ECO:0000256" key="2">
    <source>
        <dbReference type="ARBA" id="ARBA00006602"/>
    </source>
</evidence>
<dbReference type="Proteomes" id="UP000515847">
    <property type="component" value="Chromosome"/>
</dbReference>
<evidence type="ECO:0000256" key="4">
    <source>
        <dbReference type="ARBA" id="ARBA00022795"/>
    </source>
</evidence>
<accession>A0A7G6E118</accession>
<evidence type="ECO:0000256" key="5">
    <source>
        <dbReference type="ARBA" id="ARBA00022927"/>
    </source>
</evidence>
<evidence type="ECO:0000313" key="8">
    <source>
        <dbReference type="EMBL" id="QNB45772.1"/>
    </source>
</evidence>
<evidence type="ECO:0000256" key="6">
    <source>
        <dbReference type="ARBA" id="ARBA00023225"/>
    </source>
</evidence>
<dbReference type="InterPro" id="IPR018035">
    <property type="entry name" value="Flagellar_FliH/T3SS_HrpE"/>
</dbReference>
<evidence type="ECO:0000259" key="7">
    <source>
        <dbReference type="Pfam" id="PF02108"/>
    </source>
</evidence>
<dbReference type="OrthoDB" id="2375163at2"/>
<dbReference type="GO" id="GO:0044781">
    <property type="term" value="P:bacterial-type flagellum organization"/>
    <property type="evidence" value="ECO:0007669"/>
    <property type="project" value="UniProtKB-KW"/>
</dbReference>
<sequence length="243" mass="27075">MSKIIKANFVKNEGRTKLPAADNQDIPLTRDTAQAIYLETKVMIEELIAEAQQKADEITLKSRSQAQMILETAHQESQDIKNRAYEEGYRLGYEKGLAEAQHEIKELHGHAQELIGALQQEKLNMLKAYESELLDLVMLITEKILGVIVEVKPEIINGVISRTLSQTAENGKIMVKVNPFHIPYLNISREQAFDFPDNVVIQEDVSVKPGGCVIISENGIIDAQLEGQIALLKQALRDVAGTC</sequence>
<evidence type="ECO:0000313" key="9">
    <source>
        <dbReference type="Proteomes" id="UP000515847"/>
    </source>
</evidence>
<keyword evidence="4" id="KW-1005">Bacterial flagellum biogenesis</keyword>
<reference evidence="8 9" key="1">
    <citation type="journal article" date="2019" name="Front. Microbiol.">
        <title>Thermoanaerosceptrum fracticalcis gen. nov. sp. nov., a Novel Fumarate-Fermenting Microorganism From a Deep Fractured Carbonate Aquifer of the US Great Basin.</title>
        <authorList>
            <person name="Hamilton-Brehm S.D."/>
            <person name="Stewart L.E."/>
            <person name="Zavarin M."/>
            <person name="Caldwell M."/>
            <person name="Lawson P.A."/>
            <person name="Onstott T.C."/>
            <person name="Grzymski J."/>
            <person name="Neveux I."/>
            <person name="Lollar B.S."/>
            <person name="Russell C.E."/>
            <person name="Moser D.P."/>
        </authorList>
    </citation>
    <scope>NUCLEOTIDE SEQUENCE [LARGE SCALE GENOMIC DNA]</scope>
    <source>
        <strain evidence="8 9">DRI-13</strain>
    </source>
</reference>
<feature type="domain" description="Flagellar assembly protein FliH/Type III secretion system HrpE" evidence="7">
    <location>
        <begin position="109"/>
        <end position="229"/>
    </location>
</feature>
<dbReference type="GO" id="GO:0015031">
    <property type="term" value="P:protein transport"/>
    <property type="evidence" value="ECO:0007669"/>
    <property type="project" value="UniProtKB-KW"/>
</dbReference>